<evidence type="ECO:0000313" key="14">
    <source>
        <dbReference type="Proteomes" id="UP001321018"/>
    </source>
</evidence>
<dbReference type="FunFam" id="1.10.10.410:FF:000001">
    <property type="entry name" value="Aspartyl/glutamyl-tRNA(Asn/Gln) amidotransferase subunit B"/>
    <property type="match status" value="1"/>
</dbReference>
<evidence type="ECO:0000256" key="8">
    <source>
        <dbReference type="ARBA" id="ARBA00024799"/>
    </source>
</evidence>
<dbReference type="NCBIfam" id="NF004012">
    <property type="entry name" value="PRK05477.1-2"/>
    <property type="match status" value="1"/>
</dbReference>
<dbReference type="InterPro" id="IPR014746">
    <property type="entry name" value="Gln_synth/guanido_kin_cat_dom"/>
</dbReference>
<dbReference type="Pfam" id="PF02934">
    <property type="entry name" value="GatB_N"/>
    <property type="match status" value="1"/>
</dbReference>
<dbReference type="GO" id="GO:0050567">
    <property type="term" value="F:glutaminyl-tRNA synthase (glutamine-hydrolyzing) activity"/>
    <property type="evidence" value="ECO:0007669"/>
    <property type="project" value="UniProtKB-UniRule"/>
</dbReference>
<organism evidence="13 14">
    <name type="scientific">Natronoglomus mannanivorans</name>
    <dbReference type="NCBI Taxonomy" id="2979990"/>
    <lineage>
        <taxon>Archaea</taxon>
        <taxon>Methanobacteriati</taxon>
        <taxon>Methanobacteriota</taxon>
        <taxon>Stenosarchaea group</taxon>
        <taxon>Halobacteria</taxon>
        <taxon>Halobacteriales</taxon>
        <taxon>Natrialbaceae</taxon>
        <taxon>Natronoglomus</taxon>
    </lineage>
</organism>
<dbReference type="Gene3D" id="1.10.10.410">
    <property type="match status" value="1"/>
</dbReference>
<dbReference type="SMART" id="SM00845">
    <property type="entry name" value="GatB_Yqey"/>
    <property type="match status" value="1"/>
</dbReference>
<keyword evidence="7 11" id="KW-0648">Protein biosynthesis</keyword>
<comment type="similarity">
    <text evidence="1 11">Belongs to the GatB/GatE family. GatB subfamily.</text>
</comment>
<evidence type="ECO:0000313" key="13">
    <source>
        <dbReference type="EMBL" id="MCU4741683.1"/>
    </source>
</evidence>
<dbReference type="GO" id="GO:0005524">
    <property type="term" value="F:ATP binding"/>
    <property type="evidence" value="ECO:0007669"/>
    <property type="project" value="UniProtKB-KW"/>
</dbReference>
<proteinExistence type="inferred from homology"/>
<dbReference type="AlphaFoldDB" id="A0AAP3E1N7"/>
<sequence>MTAQTVQQGDLVTVIGLEVHVQLETNTKIFCGCPTEPTEEPNENVCPTCLGLPGALPVLNEAAVESAVKIGKAIDADIPEETRFHRKNYYYPDLPKNFQITQYDEPICQHGELEISVEGQRRSVTIERAHLEEDPGSLQHVGGGGGIDSAEYTLVNYNRAGVPLMEIVTAPDFRSPAEVRAFLAELEEVLEYLGVFDAGRDGSLRVDANLSMIPAEKADEDGTIGLEALEGANRTEVKNISSHKGAEKALVYEETRQKNAIQRGRAIEQETRHWDESRGITVSMRSKEEEKDYRYFEEADLPPLRVAGWKEEIEIPELPSARRERFQAEYDLSDEAASKLTSTKQVADFYEDVALEYDPDLAATWVADELLGELNYRDMEITDVEGRLEDVHRLVELVAEDEITAKNAKEVVLREMLDDGVDPDSVVEAAGLGKTGEDEVQQAVVEAIEENPDAVADHEAGEGGAINFLVGQVMQKTGGSADPGDVNQLLRAELE</sequence>
<accession>A0AAP3E1N7</accession>
<dbReference type="RefSeq" id="WP_338003518.1">
    <property type="nucleotide sequence ID" value="NZ_JAOPKA010000005.1"/>
</dbReference>
<keyword evidence="5 11" id="KW-0547">Nucleotide-binding</keyword>
<dbReference type="InterPro" id="IPR017958">
    <property type="entry name" value="Gln-tRNA_amidoTrfase_suB_CS"/>
</dbReference>
<name>A0AAP3E1N7_9EURY</name>
<comment type="catalytic activity">
    <reaction evidence="10 11">
        <text>L-glutamyl-tRNA(Gln) + L-glutamine + ATP + H2O = L-glutaminyl-tRNA(Gln) + L-glutamate + ADP + phosphate + H(+)</text>
        <dbReference type="Rhea" id="RHEA:17521"/>
        <dbReference type="Rhea" id="RHEA-COMP:9681"/>
        <dbReference type="Rhea" id="RHEA-COMP:9684"/>
        <dbReference type="ChEBI" id="CHEBI:15377"/>
        <dbReference type="ChEBI" id="CHEBI:15378"/>
        <dbReference type="ChEBI" id="CHEBI:29985"/>
        <dbReference type="ChEBI" id="CHEBI:30616"/>
        <dbReference type="ChEBI" id="CHEBI:43474"/>
        <dbReference type="ChEBI" id="CHEBI:58359"/>
        <dbReference type="ChEBI" id="CHEBI:78520"/>
        <dbReference type="ChEBI" id="CHEBI:78521"/>
        <dbReference type="ChEBI" id="CHEBI:456216"/>
    </reaction>
</comment>
<dbReference type="InterPro" id="IPR018027">
    <property type="entry name" value="Asn/Gln_amidotransferase"/>
</dbReference>
<dbReference type="PANTHER" id="PTHR11659:SF0">
    <property type="entry name" value="GLUTAMYL-TRNA(GLN) AMIDOTRANSFERASE SUBUNIT B, MITOCHONDRIAL"/>
    <property type="match status" value="1"/>
</dbReference>
<evidence type="ECO:0000256" key="5">
    <source>
        <dbReference type="ARBA" id="ARBA00022741"/>
    </source>
</evidence>
<feature type="domain" description="Asn/Gln amidotransferase" evidence="12">
    <location>
        <begin position="348"/>
        <end position="494"/>
    </location>
</feature>
<dbReference type="PANTHER" id="PTHR11659">
    <property type="entry name" value="GLUTAMYL-TRNA GLN AMIDOTRANSFERASE SUBUNIT B MITOCHONDRIAL AND PROKARYOTIC PET112-RELATED"/>
    <property type="match status" value="1"/>
</dbReference>
<evidence type="ECO:0000256" key="2">
    <source>
        <dbReference type="ARBA" id="ARBA00011123"/>
    </source>
</evidence>
<dbReference type="GO" id="GO:0006412">
    <property type="term" value="P:translation"/>
    <property type="evidence" value="ECO:0007669"/>
    <property type="project" value="UniProtKB-UniRule"/>
</dbReference>
<dbReference type="EC" id="6.3.5.-" evidence="11"/>
<protein>
    <recommendedName>
        <fullName evidence="3 11">Aspartyl/glutamyl-tRNA(Asn/Gln) amidotransferase subunit B</fullName>
        <shortName evidence="11">Asp/Glu-ADT subunit B</shortName>
        <ecNumber evidence="11">6.3.5.-</ecNumber>
    </recommendedName>
</protein>
<comment type="function">
    <text evidence="8 11">Allows the formation of correctly charged Asn-tRNA(Asn) or Gln-tRNA(Gln) through the transamidation of misacylated Asp-tRNA(Asn) or Glu-tRNA(Gln) in organisms which lack either or both of asparaginyl-tRNA or glutaminyl-tRNA synthetases. The reaction takes place in the presence of glutamine and ATP through an activated phospho-Asp-tRNA(Asn) or phospho-Glu-tRNA(Gln).</text>
</comment>
<evidence type="ECO:0000256" key="9">
    <source>
        <dbReference type="ARBA" id="ARBA00047380"/>
    </source>
</evidence>
<dbReference type="PROSITE" id="PS01234">
    <property type="entry name" value="GATB"/>
    <property type="match status" value="1"/>
</dbReference>
<comment type="subunit">
    <text evidence="2 11">Heterotrimer of A, B and C subunits.</text>
</comment>
<dbReference type="SUPFAM" id="SSF55931">
    <property type="entry name" value="Glutamine synthetase/guanido kinase"/>
    <property type="match status" value="1"/>
</dbReference>
<evidence type="ECO:0000256" key="3">
    <source>
        <dbReference type="ARBA" id="ARBA00016923"/>
    </source>
</evidence>
<dbReference type="InterPro" id="IPR017959">
    <property type="entry name" value="Asn/Gln-tRNA_amidoTrfase_suB/E"/>
</dbReference>
<comment type="caution">
    <text evidence="13">The sequence shown here is derived from an EMBL/GenBank/DDBJ whole genome shotgun (WGS) entry which is preliminary data.</text>
</comment>
<dbReference type="HAMAP" id="MF_00121">
    <property type="entry name" value="GatB"/>
    <property type="match status" value="1"/>
</dbReference>
<evidence type="ECO:0000259" key="12">
    <source>
        <dbReference type="SMART" id="SM00845"/>
    </source>
</evidence>
<evidence type="ECO:0000256" key="7">
    <source>
        <dbReference type="ARBA" id="ARBA00022917"/>
    </source>
</evidence>
<evidence type="ECO:0000256" key="11">
    <source>
        <dbReference type="HAMAP-Rule" id="MF_00121"/>
    </source>
</evidence>
<dbReference type="Proteomes" id="UP001321018">
    <property type="component" value="Unassembled WGS sequence"/>
</dbReference>
<dbReference type="InterPro" id="IPR004413">
    <property type="entry name" value="GatB"/>
</dbReference>
<evidence type="ECO:0000256" key="1">
    <source>
        <dbReference type="ARBA" id="ARBA00005306"/>
    </source>
</evidence>
<dbReference type="NCBIfam" id="NF004014">
    <property type="entry name" value="PRK05477.1-4"/>
    <property type="match status" value="1"/>
</dbReference>
<gene>
    <name evidence="11 13" type="primary">gatB</name>
    <name evidence="13" type="ORF">OB960_09770</name>
</gene>
<dbReference type="EMBL" id="JAOPKA010000005">
    <property type="protein sequence ID" value="MCU4741683.1"/>
    <property type="molecule type" value="Genomic_DNA"/>
</dbReference>
<dbReference type="InterPro" id="IPR006075">
    <property type="entry name" value="Asn/Gln-tRNA_Trfase_suB/E_cat"/>
</dbReference>
<evidence type="ECO:0000256" key="10">
    <source>
        <dbReference type="ARBA" id="ARBA00047913"/>
    </source>
</evidence>
<evidence type="ECO:0000256" key="4">
    <source>
        <dbReference type="ARBA" id="ARBA00022598"/>
    </source>
</evidence>
<keyword evidence="4 11" id="KW-0436">Ligase</keyword>
<comment type="catalytic activity">
    <reaction evidence="9 11">
        <text>L-aspartyl-tRNA(Asn) + L-glutamine + ATP + H2O = L-asparaginyl-tRNA(Asn) + L-glutamate + ADP + phosphate + 2 H(+)</text>
        <dbReference type="Rhea" id="RHEA:14513"/>
        <dbReference type="Rhea" id="RHEA-COMP:9674"/>
        <dbReference type="Rhea" id="RHEA-COMP:9677"/>
        <dbReference type="ChEBI" id="CHEBI:15377"/>
        <dbReference type="ChEBI" id="CHEBI:15378"/>
        <dbReference type="ChEBI" id="CHEBI:29985"/>
        <dbReference type="ChEBI" id="CHEBI:30616"/>
        <dbReference type="ChEBI" id="CHEBI:43474"/>
        <dbReference type="ChEBI" id="CHEBI:58359"/>
        <dbReference type="ChEBI" id="CHEBI:78515"/>
        <dbReference type="ChEBI" id="CHEBI:78516"/>
        <dbReference type="ChEBI" id="CHEBI:456216"/>
    </reaction>
</comment>
<dbReference type="Pfam" id="PF02637">
    <property type="entry name" value="GatB_Yqey"/>
    <property type="match status" value="1"/>
</dbReference>
<dbReference type="InterPro" id="IPR023168">
    <property type="entry name" value="GatB_Yqey_C_2"/>
</dbReference>
<keyword evidence="6 11" id="KW-0067">ATP-binding</keyword>
<dbReference type="InterPro" id="IPR003789">
    <property type="entry name" value="Asn/Gln_tRNA_amidoTrase-B-like"/>
</dbReference>
<dbReference type="Gene3D" id="1.10.150.380">
    <property type="entry name" value="GatB domain, N-terminal subdomain"/>
    <property type="match status" value="1"/>
</dbReference>
<evidence type="ECO:0000256" key="6">
    <source>
        <dbReference type="ARBA" id="ARBA00022840"/>
    </source>
</evidence>
<reference evidence="13" key="1">
    <citation type="submission" date="2022-09" db="EMBL/GenBank/DDBJ databases">
        <title>Enrichment on poylsaccharides allowed isolation of novel metabolic and taxonomic groups of Haloarchaea.</title>
        <authorList>
            <person name="Sorokin D.Y."/>
            <person name="Elcheninov A.G."/>
            <person name="Khizhniak T.V."/>
            <person name="Kolganova T.V."/>
            <person name="Kublanov I.V."/>
        </authorList>
    </citation>
    <scope>NUCLEOTIDE SEQUENCE</scope>
    <source>
        <strain evidence="13">AArc-xg1-1</strain>
    </source>
</reference>
<dbReference type="GO" id="GO:0070681">
    <property type="term" value="P:glutaminyl-tRNAGln biosynthesis via transamidation"/>
    <property type="evidence" value="ECO:0007669"/>
    <property type="project" value="TreeGrafter"/>
</dbReference>
<dbReference type="NCBIfam" id="TIGR00133">
    <property type="entry name" value="gatB"/>
    <property type="match status" value="1"/>
</dbReference>
<dbReference type="InterPro" id="IPR042114">
    <property type="entry name" value="GatB_C_1"/>
</dbReference>
<dbReference type="SUPFAM" id="SSF89095">
    <property type="entry name" value="GatB/YqeY motif"/>
    <property type="match status" value="1"/>
</dbReference>